<evidence type="ECO:0000259" key="12">
    <source>
        <dbReference type="Pfam" id="PF17407"/>
    </source>
</evidence>
<proteinExistence type="inferred from homology"/>
<evidence type="ECO:0000259" key="10">
    <source>
        <dbReference type="Pfam" id="PF17405"/>
    </source>
</evidence>
<dbReference type="GO" id="GO:0006409">
    <property type="term" value="P:tRNA export from nucleus"/>
    <property type="evidence" value="ECO:0007669"/>
    <property type="project" value="TreeGrafter"/>
</dbReference>
<dbReference type="InterPro" id="IPR035369">
    <property type="entry name" value="Nrap_D4"/>
</dbReference>
<dbReference type="InterPro" id="IPR035371">
    <property type="entry name" value="Nrap_D6"/>
</dbReference>
<dbReference type="GO" id="GO:0032040">
    <property type="term" value="C:small-subunit processome"/>
    <property type="evidence" value="ECO:0007669"/>
    <property type="project" value="TreeGrafter"/>
</dbReference>
<keyword evidence="5" id="KW-0687">Ribonucleoprotein</keyword>
<dbReference type="Gene3D" id="1.10.1410.10">
    <property type="match status" value="1"/>
</dbReference>
<reference evidence="14" key="1">
    <citation type="journal article" date="2017" name="Genome Biol.">
        <title>Comparative genomics reveals high biological diversity and specific adaptations in the industrially and medically important fungal genus Aspergillus.</title>
        <authorList>
            <person name="de Vries R.P."/>
            <person name="Riley R."/>
            <person name="Wiebenga A."/>
            <person name="Aguilar-Osorio G."/>
            <person name="Amillis S."/>
            <person name="Uchima C.A."/>
            <person name="Anderluh G."/>
            <person name="Asadollahi M."/>
            <person name="Askin M."/>
            <person name="Barry K."/>
            <person name="Battaglia E."/>
            <person name="Bayram O."/>
            <person name="Benocci T."/>
            <person name="Braus-Stromeyer S.A."/>
            <person name="Caldana C."/>
            <person name="Canovas D."/>
            <person name="Cerqueira G.C."/>
            <person name="Chen F."/>
            <person name="Chen W."/>
            <person name="Choi C."/>
            <person name="Clum A."/>
            <person name="Dos Santos R.A."/>
            <person name="Damasio A.R."/>
            <person name="Diallinas G."/>
            <person name="Emri T."/>
            <person name="Fekete E."/>
            <person name="Flipphi M."/>
            <person name="Freyberg S."/>
            <person name="Gallo A."/>
            <person name="Gournas C."/>
            <person name="Habgood R."/>
            <person name="Hainaut M."/>
            <person name="Harispe M.L."/>
            <person name="Henrissat B."/>
            <person name="Hilden K.S."/>
            <person name="Hope R."/>
            <person name="Hossain A."/>
            <person name="Karabika E."/>
            <person name="Karaffa L."/>
            <person name="Karanyi Z."/>
            <person name="Krasevec N."/>
            <person name="Kuo A."/>
            <person name="Kusch H."/>
            <person name="LaButti K."/>
            <person name="Lagendijk E.L."/>
            <person name="Lapidus A."/>
            <person name="Levasseur A."/>
            <person name="Lindquist E."/>
            <person name="Lipzen A."/>
            <person name="Logrieco A.F."/>
            <person name="MacCabe A."/>
            <person name="Maekelae M.R."/>
            <person name="Malavazi I."/>
            <person name="Melin P."/>
            <person name="Meyer V."/>
            <person name="Mielnichuk N."/>
            <person name="Miskei M."/>
            <person name="Molnar A.P."/>
            <person name="Mule G."/>
            <person name="Ngan C.Y."/>
            <person name="Orejas M."/>
            <person name="Orosz E."/>
            <person name="Ouedraogo J.P."/>
            <person name="Overkamp K.M."/>
            <person name="Park H.-S."/>
            <person name="Perrone G."/>
            <person name="Piumi F."/>
            <person name="Punt P.J."/>
            <person name="Ram A.F."/>
            <person name="Ramon A."/>
            <person name="Rauscher S."/>
            <person name="Record E."/>
            <person name="Riano-Pachon D.M."/>
            <person name="Robert V."/>
            <person name="Roehrig J."/>
            <person name="Ruller R."/>
            <person name="Salamov A."/>
            <person name="Salih N.S."/>
            <person name="Samson R.A."/>
            <person name="Sandor E."/>
            <person name="Sanguinetti M."/>
            <person name="Schuetze T."/>
            <person name="Sepcic K."/>
            <person name="Shelest E."/>
            <person name="Sherlock G."/>
            <person name="Sophianopoulou V."/>
            <person name="Squina F.M."/>
            <person name="Sun H."/>
            <person name="Susca A."/>
            <person name="Todd R.B."/>
            <person name="Tsang A."/>
            <person name="Unkles S.E."/>
            <person name="van de Wiele N."/>
            <person name="van Rossen-Uffink D."/>
            <person name="Oliveira J.V."/>
            <person name="Vesth T.C."/>
            <person name="Visser J."/>
            <person name="Yu J.-H."/>
            <person name="Zhou M."/>
            <person name="Andersen M.R."/>
            <person name="Archer D.B."/>
            <person name="Baker S.E."/>
            <person name="Benoit I."/>
            <person name="Brakhage A.A."/>
            <person name="Braus G.H."/>
            <person name="Fischer R."/>
            <person name="Frisvad J.C."/>
            <person name="Goldman G.H."/>
            <person name="Houbraken J."/>
            <person name="Oakley B."/>
            <person name="Pocsi I."/>
            <person name="Scazzocchio C."/>
            <person name="Seiboth B."/>
            <person name="vanKuyk P.A."/>
            <person name="Wortman J."/>
            <person name="Dyer P.S."/>
            <person name="Grigoriev I.V."/>
        </authorList>
    </citation>
    <scope>NUCLEOTIDE SEQUENCE [LARGE SCALE GENOMIC DNA]</scope>
    <source>
        <strain evidence="14">CBS 506.65</strain>
    </source>
</reference>
<dbReference type="VEuPathDB" id="FungiDB:ASPZODRAFT_918659"/>
<feature type="region of interest" description="Disordered" evidence="6">
    <location>
        <begin position="1"/>
        <end position="59"/>
    </location>
</feature>
<evidence type="ECO:0000256" key="4">
    <source>
        <dbReference type="ARBA" id="ARBA00023242"/>
    </source>
</evidence>
<keyword evidence="14" id="KW-1185">Reference proteome</keyword>
<feature type="domain" description="Nrap protein" evidence="9">
    <location>
        <begin position="464"/>
        <end position="608"/>
    </location>
</feature>
<feature type="compositionally biased region" description="Basic residues" evidence="6">
    <location>
        <begin position="1"/>
        <end position="10"/>
    </location>
</feature>
<dbReference type="STRING" id="1073090.A0A1L9S858"/>
<evidence type="ECO:0000256" key="5">
    <source>
        <dbReference type="RuleBase" id="RU364032"/>
    </source>
</evidence>
<dbReference type="Pfam" id="PF17406">
    <property type="entry name" value="Nrap_D5"/>
    <property type="match status" value="1"/>
</dbReference>
<evidence type="ECO:0000256" key="6">
    <source>
        <dbReference type="SAM" id="MobiDB-lite"/>
    </source>
</evidence>
<evidence type="ECO:0000259" key="11">
    <source>
        <dbReference type="Pfam" id="PF17406"/>
    </source>
</evidence>
<dbReference type="GO" id="GO:0003723">
    <property type="term" value="F:RNA binding"/>
    <property type="evidence" value="ECO:0007669"/>
    <property type="project" value="UniProtKB-KW"/>
</dbReference>
<comment type="similarity">
    <text evidence="2 5">Belongs to the NRAP family.</text>
</comment>
<evidence type="ECO:0000256" key="1">
    <source>
        <dbReference type="ARBA" id="ARBA00004604"/>
    </source>
</evidence>
<dbReference type="InterPro" id="IPR005554">
    <property type="entry name" value="NOL6/Upt22"/>
</dbReference>
<dbReference type="GO" id="GO:0032545">
    <property type="term" value="C:CURI complex"/>
    <property type="evidence" value="ECO:0007669"/>
    <property type="project" value="TreeGrafter"/>
</dbReference>
<dbReference type="InterPro" id="IPR035082">
    <property type="entry name" value="Nrap_D1"/>
</dbReference>
<feature type="domain" description="Nrap protein" evidence="12">
    <location>
        <begin position="980"/>
        <end position="1107"/>
    </location>
</feature>
<dbReference type="EMBL" id="KV878352">
    <property type="protein sequence ID" value="OJJ43343.1"/>
    <property type="molecule type" value="Genomic_DNA"/>
</dbReference>
<dbReference type="Pfam" id="PF17407">
    <property type="entry name" value="Nrap_D6"/>
    <property type="match status" value="1"/>
</dbReference>
<evidence type="ECO:0000259" key="7">
    <source>
        <dbReference type="Pfam" id="PF03813"/>
    </source>
</evidence>
<gene>
    <name evidence="13" type="ORF">ASPZODRAFT_918659</name>
</gene>
<feature type="domain" description="Nrap protein" evidence="11">
    <location>
        <begin position="820"/>
        <end position="976"/>
    </location>
</feature>
<feature type="domain" description="Nrap protein" evidence="8">
    <location>
        <begin position="320"/>
        <end position="459"/>
    </location>
</feature>
<sequence length="1117" mass="125105">MSSHSSKRRKISPENDDTSENPTRPMSMTRSANEAGNGLPGKQQSMKSKNGSRSSSNGVSAEVAFTGGLYKSSFFKLQMDELLTDLRPNYEKQGSRAHEILHKLKEIIENLAEKPPQSIVEAEKELQSAHGVAVPFPNPRPSKDAKYLLAYSKPANVNVVGSFALRTGVRDADCSTIDLAVTMPDSLFQEKDYVNYRYFYKRAYYVACIAAGIREAKDLDHQVKFEQQDGDSLRPVIVLEPTKDHGSSMRVRIITAIDNTVFPISRTLPMKNNIRQGALVADAGEDSSTATMFYNAALRSDASVAQYHKVLYLATTKCTSFRDACILGRTWLRQRGFGSSFHQGGFGGFEWAIMMALLFEGGGPNGKPVLLPSYSSYQLFKAMVQFITAKDFTKPLTFFNSEAVLPHGQPILYDGKRGLNLLYKMTLSSYTVLRHEAGVTLRMLNESRDDNFERVFILKVDEPLLRFDRVISIRLPLNGDTLQSVHHQTSVHKVLLRALGDRVKLVSISGQCIQPWSVGKRYVVNKESNVINVGLIVHSENSMRVVDHGPLAEEKEETASFRSFWGDKSELRRFKDGSILESLVWSDGPSAPSIIYQIVTYVLHRHFNLAEEDMVFVGDEYDEKLRLVGDGTFSYSDPSFQQISNAFHSLERSFHNMEDIPLTIKQLLPASPLLRYAALQTSSSSGSRRDPMDIVLQFESSGRWPDDLSAIQMTKVAFLVKIGEFMETSGAAVSTQVGVENDGTTILNTAFLDILHTSGLAFRLRIHHDREQTLLERELKGKSNSSRSKGDLAYALSTYKRIFVQAPRLTQAIRNLCTRFPLLSPTMRLVKHWFNCHLLTAHFSEEVIELLTVRTFTQPYPWEAPSSVMAGFFRTLHFISRWDWQEEPAIVNLGGGLDQSTVDVIKNKFSAWRCVDPAMNTVALFAASDLDIDGVTWTQYGMPPKVVAARLSSLAKAAMKLLKAERSGLDLEELFDTSMAPYDFVIRLNPTVLRSRSSSSTKFKNLTGLSKESYRPSTIIVSFVQELQSCFGNSVLLFQGDEQSTHIAGLWNPQMANPKPWSLKVSYSTIPRSYIDPTNQDKDTVSINRGAILNEIARLGENLIQSIDVRSQDSEDK</sequence>
<dbReference type="GO" id="GO:0034456">
    <property type="term" value="C:UTP-C complex"/>
    <property type="evidence" value="ECO:0007669"/>
    <property type="project" value="TreeGrafter"/>
</dbReference>
<protein>
    <recommendedName>
        <fullName evidence="5">U3 small nucleolar RNA-associated protein 22</fullName>
    </recommendedName>
</protein>
<dbReference type="Pfam" id="PF03813">
    <property type="entry name" value="Nrap"/>
    <property type="match status" value="1"/>
</dbReference>
<evidence type="ECO:0000256" key="2">
    <source>
        <dbReference type="ARBA" id="ARBA00006674"/>
    </source>
</evidence>
<keyword evidence="5" id="KW-0690">Ribosome biogenesis</keyword>
<name>A0A1L9S858_9EURO</name>
<dbReference type="PANTHER" id="PTHR17972">
    <property type="entry name" value="NUCLEOLAR RNA-ASSOCIATED PROTEIN"/>
    <property type="match status" value="1"/>
</dbReference>
<evidence type="ECO:0000259" key="9">
    <source>
        <dbReference type="Pfam" id="PF17404"/>
    </source>
</evidence>
<feature type="domain" description="Nrap protein" evidence="7">
    <location>
        <begin position="177"/>
        <end position="314"/>
    </location>
</feature>
<keyword evidence="4 5" id="KW-0539">Nucleus</keyword>
<evidence type="ECO:0000313" key="13">
    <source>
        <dbReference type="EMBL" id="OJJ43343.1"/>
    </source>
</evidence>
<dbReference type="Pfam" id="PF17405">
    <property type="entry name" value="Nrap_D4"/>
    <property type="match status" value="1"/>
</dbReference>
<accession>A0A1L9S858</accession>
<dbReference type="RefSeq" id="XP_022577853.1">
    <property type="nucleotide sequence ID" value="XM_022730430.1"/>
</dbReference>
<dbReference type="GO" id="GO:0006364">
    <property type="term" value="P:rRNA processing"/>
    <property type="evidence" value="ECO:0007669"/>
    <property type="project" value="UniProtKB-KW"/>
</dbReference>
<feature type="compositionally biased region" description="Polar residues" evidence="6">
    <location>
        <begin position="20"/>
        <end position="34"/>
    </location>
</feature>
<dbReference type="Pfam" id="PF17403">
    <property type="entry name" value="Nrap_D2"/>
    <property type="match status" value="1"/>
</dbReference>
<dbReference type="AlphaFoldDB" id="A0A1L9S858"/>
<evidence type="ECO:0000313" key="14">
    <source>
        <dbReference type="Proteomes" id="UP000184188"/>
    </source>
</evidence>
<dbReference type="Pfam" id="PF17404">
    <property type="entry name" value="Nrap_D3"/>
    <property type="match status" value="1"/>
</dbReference>
<dbReference type="Gene3D" id="3.30.70.3030">
    <property type="match status" value="1"/>
</dbReference>
<evidence type="ECO:0000259" key="8">
    <source>
        <dbReference type="Pfam" id="PF17403"/>
    </source>
</evidence>
<comment type="subcellular location">
    <subcellularLocation>
        <location evidence="1 5">Nucleus</location>
        <location evidence="1 5">Nucleolus</location>
    </subcellularLocation>
</comment>
<feature type="compositionally biased region" description="Low complexity" evidence="6">
    <location>
        <begin position="45"/>
        <end position="59"/>
    </location>
</feature>
<evidence type="ECO:0000256" key="3">
    <source>
        <dbReference type="ARBA" id="ARBA00022884"/>
    </source>
</evidence>
<dbReference type="Proteomes" id="UP000184188">
    <property type="component" value="Unassembled WGS sequence"/>
</dbReference>
<dbReference type="PANTHER" id="PTHR17972:SF0">
    <property type="entry name" value="NUCLEOLAR PROTEIN 6"/>
    <property type="match status" value="1"/>
</dbReference>
<feature type="domain" description="Nrap protein" evidence="10">
    <location>
        <begin position="630"/>
        <end position="818"/>
    </location>
</feature>
<dbReference type="InterPro" id="IPR035368">
    <property type="entry name" value="Nrap_D3"/>
</dbReference>
<dbReference type="GeneID" id="34616894"/>
<keyword evidence="5" id="KW-0698">rRNA processing</keyword>
<keyword evidence="3 5" id="KW-0694">RNA-binding</keyword>
<dbReference type="Gene3D" id="3.30.70.3020">
    <property type="match status" value="1"/>
</dbReference>
<dbReference type="InterPro" id="IPR035370">
    <property type="entry name" value="Nrap_D5"/>
</dbReference>
<dbReference type="OrthoDB" id="10251401at2759"/>
<dbReference type="InterPro" id="IPR035367">
    <property type="entry name" value="Nrap_D2"/>
</dbReference>
<organism evidence="13 14">
    <name type="scientific">Penicilliopsis zonata CBS 506.65</name>
    <dbReference type="NCBI Taxonomy" id="1073090"/>
    <lineage>
        <taxon>Eukaryota</taxon>
        <taxon>Fungi</taxon>
        <taxon>Dikarya</taxon>
        <taxon>Ascomycota</taxon>
        <taxon>Pezizomycotina</taxon>
        <taxon>Eurotiomycetes</taxon>
        <taxon>Eurotiomycetidae</taxon>
        <taxon>Eurotiales</taxon>
        <taxon>Aspergillaceae</taxon>
        <taxon>Penicilliopsis</taxon>
    </lineage>
</organism>